<keyword evidence="4" id="KW-0804">Transcription</keyword>
<evidence type="ECO:0000256" key="3">
    <source>
        <dbReference type="ARBA" id="ARBA00023242"/>
    </source>
</evidence>
<gene>
    <name evidence="4" type="primary">MED20</name>
    <name evidence="5" type="ORF">HK097_007790</name>
</gene>
<keyword evidence="3 4" id="KW-0539">Nucleus</keyword>
<dbReference type="AlphaFoldDB" id="A0AAD5X4I1"/>
<dbReference type="InterPro" id="IPR013921">
    <property type="entry name" value="Mediator_Med20"/>
</dbReference>
<evidence type="ECO:0000313" key="6">
    <source>
        <dbReference type="Proteomes" id="UP001212841"/>
    </source>
</evidence>
<evidence type="ECO:0000256" key="2">
    <source>
        <dbReference type="ARBA" id="ARBA00010743"/>
    </source>
</evidence>
<keyword evidence="4" id="KW-0010">Activator</keyword>
<dbReference type="EMBL" id="JADGJD010000042">
    <property type="protein sequence ID" value="KAJ3056184.1"/>
    <property type="molecule type" value="Genomic_DNA"/>
</dbReference>
<comment type="similarity">
    <text evidence="2 4">Belongs to the Mediator complex subunit 20 family.</text>
</comment>
<dbReference type="Gene3D" id="3.30.310.180">
    <property type="match status" value="1"/>
</dbReference>
<organism evidence="5 6">
    <name type="scientific">Rhizophlyctis rosea</name>
    <dbReference type="NCBI Taxonomy" id="64517"/>
    <lineage>
        <taxon>Eukaryota</taxon>
        <taxon>Fungi</taxon>
        <taxon>Fungi incertae sedis</taxon>
        <taxon>Chytridiomycota</taxon>
        <taxon>Chytridiomycota incertae sedis</taxon>
        <taxon>Chytridiomycetes</taxon>
        <taxon>Rhizophlyctidales</taxon>
        <taxon>Rhizophlyctidaceae</taxon>
        <taxon>Rhizophlyctis</taxon>
    </lineage>
</organism>
<reference evidence="5" key="1">
    <citation type="submission" date="2020-05" db="EMBL/GenBank/DDBJ databases">
        <title>Phylogenomic resolution of chytrid fungi.</title>
        <authorList>
            <person name="Stajich J.E."/>
            <person name="Amses K."/>
            <person name="Simmons R."/>
            <person name="Seto K."/>
            <person name="Myers J."/>
            <person name="Bonds A."/>
            <person name="Quandt C.A."/>
            <person name="Barry K."/>
            <person name="Liu P."/>
            <person name="Grigoriev I."/>
            <person name="Longcore J.E."/>
            <person name="James T.Y."/>
        </authorList>
    </citation>
    <scope>NUCLEOTIDE SEQUENCE</scope>
    <source>
        <strain evidence="5">JEL0318</strain>
    </source>
</reference>
<comment type="caution">
    <text evidence="5">The sequence shown here is derived from an EMBL/GenBank/DDBJ whole genome shotgun (WGS) entry which is preliminary data.</text>
</comment>
<dbReference type="GO" id="GO:0016592">
    <property type="term" value="C:mediator complex"/>
    <property type="evidence" value="ECO:0007669"/>
    <property type="project" value="InterPro"/>
</dbReference>
<comment type="function">
    <text evidence="4">Component of the Mediator complex, a coactivator involved in the regulated transcription of nearly all RNA polymerase II-dependent genes. Mediator functions as a bridge to convey information from gene-specific regulatory proteins to the basal RNA polymerase II transcription machinery. Mediator is recruited to promoters by direct interactions with regulatory proteins and serves as a scaffold for the assembly of a functional preinitiation complex with RNA polymerase II and the general transcription factors.</text>
</comment>
<dbReference type="Proteomes" id="UP001212841">
    <property type="component" value="Unassembled WGS sequence"/>
</dbReference>
<name>A0AAD5X4I1_9FUNG</name>
<comment type="subcellular location">
    <subcellularLocation>
        <location evidence="1 4">Nucleus</location>
    </subcellularLocation>
</comment>
<dbReference type="GO" id="GO:0003712">
    <property type="term" value="F:transcription coregulator activity"/>
    <property type="evidence" value="ECO:0007669"/>
    <property type="project" value="InterPro"/>
</dbReference>
<protein>
    <recommendedName>
        <fullName evidence="4">Mediator of RNA polymerase II transcription subunit 20</fullName>
    </recommendedName>
    <alternativeName>
        <fullName evidence="4">Mediator complex subunit 20</fullName>
    </alternativeName>
</protein>
<evidence type="ECO:0000256" key="4">
    <source>
        <dbReference type="RuleBase" id="RU364152"/>
    </source>
</evidence>
<dbReference type="Pfam" id="PF08612">
    <property type="entry name" value="Med20"/>
    <property type="match status" value="1"/>
</dbReference>
<comment type="subunit">
    <text evidence="4">Component of the Mediator complex.</text>
</comment>
<accession>A0AAD5X4I1</accession>
<proteinExistence type="inferred from homology"/>
<evidence type="ECO:0000313" key="5">
    <source>
        <dbReference type="EMBL" id="KAJ3056184.1"/>
    </source>
</evidence>
<sequence length="230" mass="25674">MGVTYLRHYPSLSSVVTIAIHESLIDHHGFQRSSRWTVKLRLYTPFSKPESLPPPPSQAKALYFLDFADDDAKVWSFTAQGGGATVAEGGNDAKEVKGVMIEGEKDLEVIVGKIQNMWSRRQEAVVEGHTFIHADVVIRVGHIRVGSAPRGVLFQIEHTKSKNPNQTIPQLRTLLHNLISPSLPQAVLEKDATTAETETDFRSAKLRNDEWTRCHEAYQIVKLLKGEGIL</sequence>
<keyword evidence="4" id="KW-0805">Transcription regulation</keyword>
<evidence type="ECO:0000256" key="1">
    <source>
        <dbReference type="ARBA" id="ARBA00004123"/>
    </source>
</evidence>
<dbReference type="GO" id="GO:0006357">
    <property type="term" value="P:regulation of transcription by RNA polymerase II"/>
    <property type="evidence" value="ECO:0007669"/>
    <property type="project" value="InterPro"/>
</dbReference>
<keyword evidence="6" id="KW-1185">Reference proteome</keyword>